<gene>
    <name evidence="2" type="ORF">BDP27DRAFT_1365865</name>
</gene>
<dbReference type="AlphaFoldDB" id="A0A9P5PLN5"/>
<evidence type="ECO:0000313" key="3">
    <source>
        <dbReference type="Proteomes" id="UP000772434"/>
    </source>
</evidence>
<organism evidence="2 3">
    <name type="scientific">Rhodocollybia butyracea</name>
    <dbReference type="NCBI Taxonomy" id="206335"/>
    <lineage>
        <taxon>Eukaryota</taxon>
        <taxon>Fungi</taxon>
        <taxon>Dikarya</taxon>
        <taxon>Basidiomycota</taxon>
        <taxon>Agaricomycotina</taxon>
        <taxon>Agaricomycetes</taxon>
        <taxon>Agaricomycetidae</taxon>
        <taxon>Agaricales</taxon>
        <taxon>Marasmiineae</taxon>
        <taxon>Omphalotaceae</taxon>
        <taxon>Rhodocollybia</taxon>
    </lineage>
</organism>
<reference evidence="2" key="1">
    <citation type="submission" date="2020-11" db="EMBL/GenBank/DDBJ databases">
        <authorList>
            <consortium name="DOE Joint Genome Institute"/>
            <person name="Ahrendt S."/>
            <person name="Riley R."/>
            <person name="Andreopoulos W."/>
            <person name="Labutti K."/>
            <person name="Pangilinan J."/>
            <person name="Ruiz-Duenas F.J."/>
            <person name="Barrasa J.M."/>
            <person name="Sanchez-Garcia M."/>
            <person name="Camarero S."/>
            <person name="Miyauchi S."/>
            <person name="Serrano A."/>
            <person name="Linde D."/>
            <person name="Babiker R."/>
            <person name="Drula E."/>
            <person name="Ayuso-Fernandez I."/>
            <person name="Pacheco R."/>
            <person name="Padilla G."/>
            <person name="Ferreira P."/>
            <person name="Barriuso J."/>
            <person name="Kellner H."/>
            <person name="Castanera R."/>
            <person name="Alfaro M."/>
            <person name="Ramirez L."/>
            <person name="Pisabarro A.G."/>
            <person name="Kuo A."/>
            <person name="Tritt A."/>
            <person name="Lipzen A."/>
            <person name="He G."/>
            <person name="Yan M."/>
            <person name="Ng V."/>
            <person name="Cullen D."/>
            <person name="Martin F."/>
            <person name="Rosso M.-N."/>
            <person name="Henrissat B."/>
            <person name="Hibbett D."/>
            <person name="Martinez A.T."/>
            <person name="Grigoriev I.V."/>
        </authorList>
    </citation>
    <scope>NUCLEOTIDE SEQUENCE</scope>
    <source>
        <strain evidence="2">AH 40177</strain>
    </source>
</reference>
<comment type="caution">
    <text evidence="2">The sequence shown here is derived from an EMBL/GenBank/DDBJ whole genome shotgun (WGS) entry which is preliminary data.</text>
</comment>
<protein>
    <submittedName>
        <fullName evidence="2">Uncharacterized protein</fullName>
    </submittedName>
</protein>
<dbReference type="EMBL" id="JADNRY010000092">
    <property type="protein sequence ID" value="KAF9066143.1"/>
    <property type="molecule type" value="Genomic_DNA"/>
</dbReference>
<proteinExistence type="predicted"/>
<name>A0A9P5PLN5_9AGAR</name>
<keyword evidence="3" id="KW-1185">Reference proteome</keyword>
<accession>A0A9P5PLN5</accession>
<feature type="region of interest" description="Disordered" evidence="1">
    <location>
        <begin position="126"/>
        <end position="146"/>
    </location>
</feature>
<evidence type="ECO:0000313" key="2">
    <source>
        <dbReference type="EMBL" id="KAF9066143.1"/>
    </source>
</evidence>
<dbReference type="Proteomes" id="UP000772434">
    <property type="component" value="Unassembled WGS sequence"/>
</dbReference>
<evidence type="ECO:0000256" key="1">
    <source>
        <dbReference type="SAM" id="MobiDB-lite"/>
    </source>
</evidence>
<sequence>MWLLLPLEFSEKIYLVDADTCMHEHPWPQRLRANINPPPQTIEGHFIPLATVGGVVDQIQRIRTSFCLVLGRMGISYGQSTEDQGCSDVGPGLRPGAPHRGQVGIPSDVIGTLKLSGRSWMLDASIGGEPQTSLSATSEKLDYPHY</sequence>